<dbReference type="Proteomes" id="UP001168821">
    <property type="component" value="Unassembled WGS sequence"/>
</dbReference>
<accession>A0AA38MIH4</accession>
<sequence length="111" mass="12501">MFIVELIIIAAVRTRAKAHTQGMISNRKARFCPVIRPEIIPLKIELTNLTEFEQAEPARTTILYSLFTHTNGDCNLVLPVCVIKRSAKRTNEGQLGVRVMKFAIGQTQVHL</sequence>
<comment type="caution">
    <text evidence="1">The sequence shown here is derived from an EMBL/GenBank/DDBJ whole genome shotgun (WGS) entry which is preliminary data.</text>
</comment>
<dbReference type="EMBL" id="JALNTZ010000003">
    <property type="protein sequence ID" value="KAJ3657354.1"/>
    <property type="molecule type" value="Genomic_DNA"/>
</dbReference>
<organism evidence="1 2">
    <name type="scientific">Zophobas morio</name>
    <dbReference type="NCBI Taxonomy" id="2755281"/>
    <lineage>
        <taxon>Eukaryota</taxon>
        <taxon>Metazoa</taxon>
        <taxon>Ecdysozoa</taxon>
        <taxon>Arthropoda</taxon>
        <taxon>Hexapoda</taxon>
        <taxon>Insecta</taxon>
        <taxon>Pterygota</taxon>
        <taxon>Neoptera</taxon>
        <taxon>Endopterygota</taxon>
        <taxon>Coleoptera</taxon>
        <taxon>Polyphaga</taxon>
        <taxon>Cucujiformia</taxon>
        <taxon>Tenebrionidae</taxon>
        <taxon>Zophobas</taxon>
    </lineage>
</organism>
<keyword evidence="2" id="KW-1185">Reference proteome</keyword>
<name>A0AA38MIH4_9CUCU</name>
<protein>
    <submittedName>
        <fullName evidence="1">Uncharacterized protein</fullName>
    </submittedName>
</protein>
<proteinExistence type="predicted"/>
<dbReference type="AlphaFoldDB" id="A0AA38MIH4"/>
<gene>
    <name evidence="1" type="ORF">Zmor_009164</name>
</gene>
<reference evidence="1" key="1">
    <citation type="journal article" date="2023" name="G3 (Bethesda)">
        <title>Whole genome assemblies of Zophobas morio and Tenebrio molitor.</title>
        <authorList>
            <person name="Kaur S."/>
            <person name="Stinson S.A."/>
            <person name="diCenzo G.C."/>
        </authorList>
    </citation>
    <scope>NUCLEOTIDE SEQUENCE</scope>
    <source>
        <strain evidence="1">QUZm001</strain>
    </source>
</reference>
<evidence type="ECO:0000313" key="2">
    <source>
        <dbReference type="Proteomes" id="UP001168821"/>
    </source>
</evidence>
<evidence type="ECO:0000313" key="1">
    <source>
        <dbReference type="EMBL" id="KAJ3657354.1"/>
    </source>
</evidence>